<evidence type="ECO:0000256" key="1">
    <source>
        <dbReference type="ARBA" id="ARBA00010641"/>
    </source>
</evidence>
<evidence type="ECO:0000259" key="7">
    <source>
        <dbReference type="Pfam" id="PF04545"/>
    </source>
</evidence>
<dbReference type="Pfam" id="PF04542">
    <property type="entry name" value="Sigma70_r2"/>
    <property type="match status" value="1"/>
</dbReference>
<feature type="domain" description="RNA polymerase sigma-70 region 4" evidence="7">
    <location>
        <begin position="133"/>
        <end position="179"/>
    </location>
</feature>
<keyword evidence="2" id="KW-0805">Transcription regulation</keyword>
<dbReference type="Pfam" id="PF04545">
    <property type="entry name" value="Sigma70_r4"/>
    <property type="match status" value="1"/>
</dbReference>
<name>A0A5N0VMW4_9PSEU</name>
<dbReference type="AlphaFoldDB" id="A0A5N0VMW4"/>
<dbReference type="InterPro" id="IPR036388">
    <property type="entry name" value="WH-like_DNA-bd_sf"/>
</dbReference>
<protein>
    <submittedName>
        <fullName evidence="8">Sigma-70 family RNA polymerase sigma factor</fullName>
    </submittedName>
</protein>
<dbReference type="InterPro" id="IPR014284">
    <property type="entry name" value="RNA_pol_sigma-70_dom"/>
</dbReference>
<dbReference type="PANTHER" id="PTHR43133">
    <property type="entry name" value="RNA POLYMERASE ECF-TYPE SIGMA FACTO"/>
    <property type="match status" value="1"/>
</dbReference>
<dbReference type="Proteomes" id="UP000319769">
    <property type="component" value="Unassembled WGS sequence"/>
</dbReference>
<keyword evidence="5" id="KW-0804">Transcription</keyword>
<keyword evidence="4" id="KW-0238">DNA-binding</keyword>
<gene>
    <name evidence="8" type="ORF">FPZ12_003175</name>
</gene>
<feature type="domain" description="RNA polymerase sigma-70 region 2" evidence="6">
    <location>
        <begin position="29"/>
        <end position="98"/>
    </location>
</feature>
<comment type="caution">
    <text evidence="8">The sequence shown here is derived from an EMBL/GenBank/DDBJ whole genome shotgun (WGS) entry which is preliminary data.</text>
</comment>
<dbReference type="GO" id="GO:0016987">
    <property type="term" value="F:sigma factor activity"/>
    <property type="evidence" value="ECO:0007669"/>
    <property type="project" value="UniProtKB-KW"/>
</dbReference>
<evidence type="ECO:0000256" key="4">
    <source>
        <dbReference type="ARBA" id="ARBA00023125"/>
    </source>
</evidence>
<evidence type="ECO:0000256" key="5">
    <source>
        <dbReference type="ARBA" id="ARBA00023163"/>
    </source>
</evidence>
<dbReference type="RefSeq" id="WP_144748668.1">
    <property type="nucleotide sequence ID" value="NZ_VMNW02000003.1"/>
</dbReference>
<evidence type="ECO:0000256" key="2">
    <source>
        <dbReference type="ARBA" id="ARBA00023015"/>
    </source>
</evidence>
<evidence type="ECO:0000313" key="9">
    <source>
        <dbReference type="Proteomes" id="UP000319769"/>
    </source>
</evidence>
<keyword evidence="9" id="KW-1185">Reference proteome</keyword>
<dbReference type="GO" id="GO:0006352">
    <property type="term" value="P:DNA-templated transcription initiation"/>
    <property type="evidence" value="ECO:0007669"/>
    <property type="project" value="InterPro"/>
</dbReference>
<evidence type="ECO:0000256" key="3">
    <source>
        <dbReference type="ARBA" id="ARBA00023082"/>
    </source>
</evidence>
<dbReference type="OrthoDB" id="3747638at2"/>
<dbReference type="PANTHER" id="PTHR43133:SF57">
    <property type="entry name" value="RNA POLYMERASE SIGMA-70 FACTOR"/>
    <property type="match status" value="1"/>
</dbReference>
<dbReference type="CDD" id="cd06171">
    <property type="entry name" value="Sigma70_r4"/>
    <property type="match status" value="1"/>
</dbReference>
<dbReference type="GO" id="GO:0003677">
    <property type="term" value="F:DNA binding"/>
    <property type="evidence" value="ECO:0007669"/>
    <property type="project" value="UniProtKB-KW"/>
</dbReference>
<dbReference type="SUPFAM" id="SSF88946">
    <property type="entry name" value="Sigma2 domain of RNA polymerase sigma factors"/>
    <property type="match status" value="1"/>
</dbReference>
<dbReference type="InterPro" id="IPR013324">
    <property type="entry name" value="RNA_pol_sigma_r3/r4-like"/>
</dbReference>
<accession>A0A5N0VMW4</accession>
<sequence>MSTSLGSAVEAWDLVDRTRTGDIDAFSDLYRRHYAEVFDFVLVRARNWTLAEEITAETFCRALRRIDSVTYRGSSPAAWLSTIARNIIIDEFKSSRRRREVPWLEGADWPGEATDPGVRVCQREAAIELHRSMAQLTDEQRRCLTLRFFEHRPVAEVARLMRKSEGSVRALQNRAVRRLGDFLTTGAAGR</sequence>
<dbReference type="InterPro" id="IPR039425">
    <property type="entry name" value="RNA_pol_sigma-70-like"/>
</dbReference>
<dbReference type="Gene3D" id="1.10.1740.10">
    <property type="match status" value="1"/>
</dbReference>
<dbReference type="InterPro" id="IPR007630">
    <property type="entry name" value="RNA_pol_sigma70_r4"/>
</dbReference>
<evidence type="ECO:0000259" key="6">
    <source>
        <dbReference type="Pfam" id="PF04542"/>
    </source>
</evidence>
<dbReference type="NCBIfam" id="TIGR02937">
    <property type="entry name" value="sigma70-ECF"/>
    <property type="match status" value="1"/>
</dbReference>
<proteinExistence type="inferred from homology"/>
<evidence type="ECO:0000313" key="8">
    <source>
        <dbReference type="EMBL" id="KAA9165971.1"/>
    </source>
</evidence>
<dbReference type="EMBL" id="VMNW02000003">
    <property type="protein sequence ID" value="KAA9165971.1"/>
    <property type="molecule type" value="Genomic_DNA"/>
</dbReference>
<dbReference type="InterPro" id="IPR013325">
    <property type="entry name" value="RNA_pol_sigma_r2"/>
</dbReference>
<dbReference type="InterPro" id="IPR007627">
    <property type="entry name" value="RNA_pol_sigma70_r2"/>
</dbReference>
<dbReference type="Gene3D" id="1.10.10.10">
    <property type="entry name" value="Winged helix-like DNA-binding domain superfamily/Winged helix DNA-binding domain"/>
    <property type="match status" value="1"/>
</dbReference>
<keyword evidence="3" id="KW-0731">Sigma factor</keyword>
<dbReference type="SUPFAM" id="SSF88659">
    <property type="entry name" value="Sigma3 and sigma4 domains of RNA polymerase sigma factors"/>
    <property type="match status" value="1"/>
</dbReference>
<comment type="similarity">
    <text evidence="1">Belongs to the sigma-70 factor family. ECF subfamily.</text>
</comment>
<organism evidence="8 9">
    <name type="scientific">Amycolatopsis acidicola</name>
    <dbReference type="NCBI Taxonomy" id="2596893"/>
    <lineage>
        <taxon>Bacteria</taxon>
        <taxon>Bacillati</taxon>
        <taxon>Actinomycetota</taxon>
        <taxon>Actinomycetes</taxon>
        <taxon>Pseudonocardiales</taxon>
        <taxon>Pseudonocardiaceae</taxon>
        <taxon>Amycolatopsis</taxon>
    </lineage>
</organism>
<reference evidence="8" key="1">
    <citation type="submission" date="2019-09" db="EMBL/GenBank/DDBJ databases">
        <authorList>
            <person name="Teo W.F.A."/>
            <person name="Duangmal K."/>
        </authorList>
    </citation>
    <scope>NUCLEOTIDE SEQUENCE [LARGE SCALE GENOMIC DNA]</scope>
    <source>
        <strain evidence="8">K81G1</strain>
    </source>
</reference>